<gene>
    <name evidence="2" type="ORF">UY08_C0004G0006</name>
</gene>
<organism evidence="2 3">
    <name type="scientific">Candidatus Gottesmanbacteria bacterium GW2011_GWA1_47_8</name>
    <dbReference type="NCBI Taxonomy" id="1618438"/>
    <lineage>
        <taxon>Bacteria</taxon>
        <taxon>Candidatus Gottesmaniibacteriota</taxon>
    </lineage>
</organism>
<protein>
    <recommendedName>
        <fullName evidence="1">DNA polymerase III subunit tau-like C-terminal domain-containing protein</fullName>
    </recommendedName>
</protein>
<evidence type="ECO:0000313" key="2">
    <source>
        <dbReference type="EMBL" id="KKU80998.1"/>
    </source>
</evidence>
<reference evidence="2 3" key="1">
    <citation type="journal article" date="2015" name="Nature">
        <title>rRNA introns, odd ribosomes, and small enigmatic genomes across a large radiation of phyla.</title>
        <authorList>
            <person name="Brown C.T."/>
            <person name="Hug L.A."/>
            <person name="Thomas B.C."/>
            <person name="Sharon I."/>
            <person name="Castelle C.J."/>
            <person name="Singh A."/>
            <person name="Wilkins M.J."/>
            <person name="Williams K.H."/>
            <person name="Banfield J.F."/>
        </authorList>
    </citation>
    <scope>NUCLEOTIDE SEQUENCE [LARGE SCALE GENOMIC DNA]</scope>
</reference>
<evidence type="ECO:0000313" key="3">
    <source>
        <dbReference type="Proteomes" id="UP000034212"/>
    </source>
</evidence>
<evidence type="ECO:0000259" key="1">
    <source>
        <dbReference type="Pfam" id="PF20964"/>
    </source>
</evidence>
<dbReference type="GO" id="GO:0006260">
    <property type="term" value="P:DNA replication"/>
    <property type="evidence" value="ECO:0007669"/>
    <property type="project" value="InterPro"/>
</dbReference>
<dbReference type="Proteomes" id="UP000034212">
    <property type="component" value="Unassembled WGS sequence"/>
</dbReference>
<accession>A0A0G1VS48</accession>
<dbReference type="Pfam" id="PF20964">
    <property type="entry name" value="DnaX_C"/>
    <property type="match status" value="1"/>
</dbReference>
<dbReference type="AlphaFoldDB" id="A0A0G1VS48"/>
<dbReference type="Gene3D" id="1.20.272.10">
    <property type="match status" value="1"/>
</dbReference>
<dbReference type="InterPro" id="IPR048448">
    <property type="entry name" value="DnaX-like_C"/>
</dbReference>
<proteinExistence type="predicted"/>
<comment type="caution">
    <text evidence="2">The sequence shown here is derived from an EMBL/GenBank/DDBJ whole genome shotgun (WGS) entry which is preliminary data.</text>
</comment>
<dbReference type="InterPro" id="IPR008921">
    <property type="entry name" value="DNA_pol3_clamp-load_cplx_C"/>
</dbReference>
<dbReference type="EMBL" id="LCOQ01000004">
    <property type="protein sequence ID" value="KKU80998.1"/>
    <property type="molecule type" value="Genomic_DNA"/>
</dbReference>
<dbReference type="GO" id="GO:0003677">
    <property type="term" value="F:DNA binding"/>
    <property type="evidence" value="ECO:0007669"/>
    <property type="project" value="InterPro"/>
</dbReference>
<name>A0A0G1VS48_9BACT</name>
<feature type="domain" description="DNA polymerase III subunit tau-like C-terminal" evidence="1">
    <location>
        <begin position="114"/>
        <end position="198"/>
    </location>
</feature>
<sequence>MSEEKTISGFLVALGTRDRKEALGIIAELVKNGRDIKTFLVDTLHILESILVGSVMGKPTDVLSEQDVRELIPRLTRAYADLRISPIPQLPLELAVVEFCGEQESAPVPVSRDGSLSLEQLTEHWQDFIAAANPFNHSVAGFLRSARPKAVKNGIVTIEAFYPFHQEKLAEVKVTQLLETVLKKLFGEKVKVEIVLGKK</sequence>
<dbReference type="SUPFAM" id="SSF48019">
    <property type="entry name" value="post-AAA+ oligomerization domain-like"/>
    <property type="match status" value="1"/>
</dbReference>